<organism evidence="2 3">
    <name type="scientific">Alistipes shahii</name>
    <dbReference type="NCBI Taxonomy" id="328814"/>
    <lineage>
        <taxon>Bacteria</taxon>
        <taxon>Pseudomonadati</taxon>
        <taxon>Bacteroidota</taxon>
        <taxon>Bacteroidia</taxon>
        <taxon>Bacteroidales</taxon>
        <taxon>Rikenellaceae</taxon>
        <taxon>Alistipes</taxon>
    </lineage>
</organism>
<dbReference type="RefSeq" id="WP_149886221.1">
    <property type="nucleotide sequence ID" value="NZ_DAWEBI010000079.1"/>
</dbReference>
<feature type="transmembrane region" description="Helical" evidence="1">
    <location>
        <begin position="113"/>
        <end position="146"/>
    </location>
</feature>
<feature type="transmembrane region" description="Helical" evidence="1">
    <location>
        <begin position="44"/>
        <end position="65"/>
    </location>
</feature>
<sequence length="236" mass="25944">MAYIYLIIALNWILGLLYLAVLLAPPVLWFLHRSDTDFARPIHWLAHIDIGFILLWFTSFFFFNLREVRPNGVGYDLLYIVFGLLTLIAVWKMKAGEGFRGLSHNPGVGKFQFAIYLLTAAGVAIVTVVSLVNYVIVAACIILILWLLFFKLDIISIAFGGSGGGGLSLGGFGGNSGNASEVDEGSPLMQGDETCDSKVQDPSGGICNLNKINENAFEDQYGRRWEKTPSGKARLF</sequence>
<feature type="transmembrane region" description="Helical" evidence="1">
    <location>
        <begin position="12"/>
        <end position="32"/>
    </location>
</feature>
<name>A0A5B3GF35_9BACT</name>
<reference evidence="2 3" key="1">
    <citation type="journal article" date="2019" name="Nat. Med.">
        <title>A library of human gut bacterial isolates paired with longitudinal multiomics data enables mechanistic microbiome research.</title>
        <authorList>
            <person name="Poyet M."/>
            <person name="Groussin M."/>
            <person name="Gibbons S.M."/>
            <person name="Avila-Pacheco J."/>
            <person name="Jiang X."/>
            <person name="Kearney S.M."/>
            <person name="Perrotta A.R."/>
            <person name="Berdy B."/>
            <person name="Zhao S."/>
            <person name="Lieberman T.D."/>
            <person name="Swanson P.K."/>
            <person name="Smith M."/>
            <person name="Roesemann S."/>
            <person name="Alexander J.E."/>
            <person name="Rich S.A."/>
            <person name="Livny J."/>
            <person name="Vlamakis H."/>
            <person name="Clish C."/>
            <person name="Bullock K."/>
            <person name="Deik A."/>
            <person name="Scott J."/>
            <person name="Pierce K.A."/>
            <person name="Xavier R.J."/>
            <person name="Alm E.J."/>
        </authorList>
    </citation>
    <scope>NUCLEOTIDE SEQUENCE [LARGE SCALE GENOMIC DNA]</scope>
    <source>
        <strain evidence="2 3">BIOML-A1</strain>
    </source>
</reference>
<gene>
    <name evidence="2" type="ORF">F2Y07_14120</name>
</gene>
<keyword evidence="1" id="KW-0812">Transmembrane</keyword>
<protein>
    <submittedName>
        <fullName evidence="2">Uncharacterized protein</fullName>
    </submittedName>
</protein>
<dbReference type="AlphaFoldDB" id="A0A5B3GF35"/>
<keyword evidence="1" id="KW-0472">Membrane</keyword>
<dbReference type="Proteomes" id="UP000322658">
    <property type="component" value="Unassembled WGS sequence"/>
</dbReference>
<feature type="transmembrane region" description="Helical" evidence="1">
    <location>
        <begin position="77"/>
        <end position="93"/>
    </location>
</feature>
<accession>A0A5B3GF35</accession>
<dbReference type="EMBL" id="VVXJ01000057">
    <property type="protein sequence ID" value="KAA2371886.1"/>
    <property type="molecule type" value="Genomic_DNA"/>
</dbReference>
<proteinExistence type="predicted"/>
<evidence type="ECO:0000313" key="3">
    <source>
        <dbReference type="Proteomes" id="UP000322658"/>
    </source>
</evidence>
<keyword evidence="1" id="KW-1133">Transmembrane helix</keyword>
<evidence type="ECO:0000256" key="1">
    <source>
        <dbReference type="SAM" id="Phobius"/>
    </source>
</evidence>
<comment type="caution">
    <text evidence="2">The sequence shown here is derived from an EMBL/GenBank/DDBJ whole genome shotgun (WGS) entry which is preliminary data.</text>
</comment>
<evidence type="ECO:0000313" key="2">
    <source>
        <dbReference type="EMBL" id="KAA2371886.1"/>
    </source>
</evidence>